<name>A0AAV4C7N4_9GAST</name>
<proteinExistence type="predicted"/>
<evidence type="ECO:0000313" key="2">
    <source>
        <dbReference type="EMBL" id="GFO27513.1"/>
    </source>
</evidence>
<evidence type="ECO:0000256" key="1">
    <source>
        <dbReference type="SAM" id="Phobius"/>
    </source>
</evidence>
<protein>
    <submittedName>
        <fullName evidence="2">Uncharacterized protein</fullName>
    </submittedName>
</protein>
<evidence type="ECO:0000313" key="3">
    <source>
        <dbReference type="Proteomes" id="UP000735302"/>
    </source>
</evidence>
<comment type="caution">
    <text evidence="2">The sequence shown here is derived from an EMBL/GenBank/DDBJ whole genome shotgun (WGS) entry which is preliminary data.</text>
</comment>
<keyword evidence="1" id="KW-1133">Transmembrane helix</keyword>
<gene>
    <name evidence="2" type="ORF">PoB_005401800</name>
</gene>
<keyword evidence="1" id="KW-0812">Transmembrane</keyword>
<organism evidence="2 3">
    <name type="scientific">Plakobranchus ocellatus</name>
    <dbReference type="NCBI Taxonomy" id="259542"/>
    <lineage>
        <taxon>Eukaryota</taxon>
        <taxon>Metazoa</taxon>
        <taxon>Spiralia</taxon>
        <taxon>Lophotrochozoa</taxon>
        <taxon>Mollusca</taxon>
        <taxon>Gastropoda</taxon>
        <taxon>Heterobranchia</taxon>
        <taxon>Euthyneura</taxon>
        <taxon>Panpulmonata</taxon>
        <taxon>Sacoglossa</taxon>
        <taxon>Placobranchoidea</taxon>
        <taxon>Plakobranchidae</taxon>
        <taxon>Plakobranchus</taxon>
    </lineage>
</organism>
<sequence length="144" mass="16147">MQNKLDYVWLSVCLSVCLFVPSHIHLFYRFYNKILAPSYNFHSSLNAFTLNNSSLSSPFLNILIFSACSHFLSHVLWDFPTTDGCPVPQSYFPSAAILIECMIDNELRASANSRHTMTTKGGLETCSVSPAHRLLGLLNQPMEA</sequence>
<feature type="transmembrane region" description="Helical" evidence="1">
    <location>
        <begin position="7"/>
        <end position="28"/>
    </location>
</feature>
<reference evidence="2 3" key="1">
    <citation type="journal article" date="2021" name="Elife">
        <title>Chloroplast acquisition without the gene transfer in kleptoplastic sea slugs, Plakobranchus ocellatus.</title>
        <authorList>
            <person name="Maeda T."/>
            <person name="Takahashi S."/>
            <person name="Yoshida T."/>
            <person name="Shimamura S."/>
            <person name="Takaki Y."/>
            <person name="Nagai Y."/>
            <person name="Toyoda A."/>
            <person name="Suzuki Y."/>
            <person name="Arimoto A."/>
            <person name="Ishii H."/>
            <person name="Satoh N."/>
            <person name="Nishiyama T."/>
            <person name="Hasebe M."/>
            <person name="Maruyama T."/>
            <person name="Minagawa J."/>
            <person name="Obokata J."/>
            <person name="Shigenobu S."/>
        </authorList>
    </citation>
    <scope>NUCLEOTIDE SEQUENCE [LARGE SCALE GENOMIC DNA]</scope>
</reference>
<accession>A0AAV4C7N4</accession>
<dbReference type="AlphaFoldDB" id="A0AAV4C7N4"/>
<keyword evidence="1" id="KW-0472">Membrane</keyword>
<keyword evidence="3" id="KW-1185">Reference proteome</keyword>
<dbReference type="EMBL" id="BLXT01005922">
    <property type="protein sequence ID" value="GFO27513.1"/>
    <property type="molecule type" value="Genomic_DNA"/>
</dbReference>
<dbReference type="Proteomes" id="UP000735302">
    <property type="component" value="Unassembled WGS sequence"/>
</dbReference>